<dbReference type="STRING" id="1891926.Fuma_03132"/>
<reference evidence="8 9" key="1">
    <citation type="journal article" date="2016" name="Front. Microbiol.">
        <title>Fuerstia marisgermanicae gen. nov., sp. nov., an Unusual Member of the Phylum Planctomycetes from the German Wadden Sea.</title>
        <authorList>
            <person name="Kohn T."/>
            <person name="Heuer A."/>
            <person name="Jogler M."/>
            <person name="Vollmers J."/>
            <person name="Boedeker C."/>
            <person name="Bunk B."/>
            <person name="Rast P."/>
            <person name="Borchert D."/>
            <person name="Glockner I."/>
            <person name="Freese H.M."/>
            <person name="Klenk H.P."/>
            <person name="Overmann J."/>
            <person name="Kaster A.K."/>
            <person name="Rohde M."/>
            <person name="Wiegand S."/>
            <person name="Jogler C."/>
        </authorList>
    </citation>
    <scope>NUCLEOTIDE SEQUENCE [LARGE SCALE GENOMIC DNA]</scope>
    <source>
        <strain evidence="8 9">NH11</strain>
    </source>
</reference>
<evidence type="ECO:0000256" key="7">
    <source>
        <dbReference type="SAM" id="MobiDB-lite"/>
    </source>
</evidence>
<feature type="region of interest" description="Disordered" evidence="7">
    <location>
        <begin position="797"/>
        <end position="953"/>
    </location>
</feature>
<keyword evidence="5" id="KW-0998">Cell outer membrane</keyword>
<gene>
    <name evidence="8" type="ORF">Fuma_03132</name>
</gene>
<evidence type="ECO:0000313" key="8">
    <source>
        <dbReference type="EMBL" id="APZ93514.1"/>
    </source>
</evidence>
<feature type="compositionally biased region" description="Polar residues" evidence="7">
    <location>
        <begin position="894"/>
        <end position="927"/>
    </location>
</feature>
<keyword evidence="3" id="KW-0812">Transmembrane</keyword>
<keyword evidence="4" id="KW-0472">Membrane</keyword>
<feature type="compositionally biased region" description="Polar residues" evidence="7">
    <location>
        <begin position="797"/>
        <end position="808"/>
    </location>
</feature>
<evidence type="ECO:0000256" key="5">
    <source>
        <dbReference type="ARBA" id="ARBA00023237"/>
    </source>
</evidence>
<feature type="compositionally biased region" description="Low complexity" evidence="7">
    <location>
        <begin position="750"/>
        <end position="771"/>
    </location>
</feature>
<dbReference type="EMBL" id="CP017641">
    <property type="protein sequence ID" value="APZ93514.1"/>
    <property type="molecule type" value="Genomic_DNA"/>
</dbReference>
<feature type="compositionally biased region" description="Polar residues" evidence="7">
    <location>
        <begin position="936"/>
        <end position="953"/>
    </location>
</feature>
<feature type="compositionally biased region" description="Polar residues" evidence="7">
    <location>
        <begin position="815"/>
        <end position="825"/>
    </location>
</feature>
<dbReference type="AlphaFoldDB" id="A0A1P8WHH8"/>
<protein>
    <submittedName>
        <fullName evidence="8">Type I secretion outer membrane protein, TolC family</fullName>
    </submittedName>
</protein>
<evidence type="ECO:0000256" key="4">
    <source>
        <dbReference type="ARBA" id="ARBA00023136"/>
    </source>
</evidence>
<evidence type="ECO:0000256" key="6">
    <source>
        <dbReference type="SAM" id="Coils"/>
    </source>
</evidence>
<comment type="subcellular location">
    <subcellularLocation>
        <location evidence="1">Cell outer membrane</location>
    </subcellularLocation>
</comment>
<proteinExistence type="predicted"/>
<dbReference type="PANTHER" id="PTHR30026">
    <property type="entry name" value="OUTER MEMBRANE PROTEIN TOLC"/>
    <property type="match status" value="1"/>
</dbReference>
<dbReference type="GO" id="GO:0015288">
    <property type="term" value="F:porin activity"/>
    <property type="evidence" value="ECO:0007669"/>
    <property type="project" value="TreeGrafter"/>
</dbReference>
<dbReference type="GO" id="GO:1990281">
    <property type="term" value="C:efflux pump complex"/>
    <property type="evidence" value="ECO:0007669"/>
    <property type="project" value="TreeGrafter"/>
</dbReference>
<dbReference type="Proteomes" id="UP000187735">
    <property type="component" value="Chromosome"/>
</dbReference>
<name>A0A1P8WHH8_9PLAN</name>
<feature type="region of interest" description="Disordered" evidence="7">
    <location>
        <begin position="715"/>
        <end position="779"/>
    </location>
</feature>
<evidence type="ECO:0000256" key="1">
    <source>
        <dbReference type="ARBA" id="ARBA00004442"/>
    </source>
</evidence>
<keyword evidence="2" id="KW-1134">Transmembrane beta strand</keyword>
<feature type="compositionally biased region" description="Polar residues" evidence="7">
    <location>
        <begin position="853"/>
        <end position="864"/>
    </location>
</feature>
<dbReference type="SUPFAM" id="SSF56954">
    <property type="entry name" value="Outer membrane efflux proteins (OEP)"/>
    <property type="match status" value="1"/>
</dbReference>
<keyword evidence="6" id="KW-0175">Coiled coil</keyword>
<dbReference type="PANTHER" id="PTHR30026:SF23">
    <property type="entry name" value="TO APRF-PUTATIVE OUTER MEMBRANE EFFLUX PROTEIN OR SECRETED ALKALINE PHOSPHATASE-RELATED"/>
    <property type="match status" value="1"/>
</dbReference>
<dbReference type="KEGG" id="fmr:Fuma_03132"/>
<dbReference type="GO" id="GO:0015562">
    <property type="term" value="F:efflux transmembrane transporter activity"/>
    <property type="evidence" value="ECO:0007669"/>
    <property type="project" value="InterPro"/>
</dbReference>
<dbReference type="GO" id="GO:0009279">
    <property type="term" value="C:cell outer membrane"/>
    <property type="evidence" value="ECO:0007669"/>
    <property type="project" value="UniProtKB-SubCell"/>
</dbReference>
<feature type="coiled-coil region" evidence="6">
    <location>
        <begin position="569"/>
        <end position="653"/>
    </location>
</feature>
<evidence type="ECO:0000256" key="3">
    <source>
        <dbReference type="ARBA" id="ARBA00022692"/>
    </source>
</evidence>
<sequence length="953" mass="103231">MSLLPGQRSDEGSEYLQSGSLIVDEKIGKVSDCLHRMCARSAIRQHGLNHESDTAASMDMKMPLRNPAETAQSQPTRPMRLSMAMSLVYSMVFSPILFSGCAASNRQWEKTVNNDTTEIDCITQQIDNPNPQVFQEVSMTSEPVTALSVAADEITYVDRTLDDVLRLAMQHSSVLRDIGGIVLRSPDTVNTGYSTQLQETDPRFGMEAALSAFDAQLSASSTFNNNNRIYNNNFFAGGTTAFTQDLHDYQVELSKRTATGSLLAVRSTALFDANNAPANTFRSAWDTWLEGEIRQPLLQGGGAEFNRIAGPGATPGIYNGVLIAKANADINHTEFMASLRDYVSNVENAYWDLYLSYRELDARKKAMEKALVVWNKAKAMDTAGNFKIADEALARQQYYQLKADVDDALSGRLLQGTQTQNGSSGGTVQMTGGVLAAERRLRLLVGMPAADGQLMRPSEEPTMANISFDWHSCMNESIRQRPELQRQHLNVKKREMELLAAKNFLNPRLDAIGRYRWRGFGDHLIGNDGGSITAPNSSLGNLADGDQQEWTVGVELTVPIGYRKAHAAVQNAELKLARERAIQKEQQREVVSNLSGAIADAVRAFQSLQNNLNQYLAARDYLQALETREGNSINDTTDRILDAQRRLVQAEIQFFRARSEYAVALKNVHYEKGSLLRYKDLRVAGATGYDGAMLQQDVYMEGEPLPVETPVDMTNDPAFGSPSTTAPPATEAAPEPVPAPAPELPDMANTPTPATKPVQTAQATPAAASPVNTPAPAATSQPVIPVDELAPMLEASPSASRIEQSTKPTWRESTRSAVSAEGSTSRRSRIDGTRVSMPVGTASNNGVAPKSSAKMTSATDSGASTDWKVRQSDKPAFNAAETPTHAATKPGTASLKQVSLSSTVTKSDTAVDNGATTPLSSHRSAAPTTLIRPPVGSTSPIRQTAGSTTPLRK</sequence>
<evidence type="ECO:0000256" key="2">
    <source>
        <dbReference type="ARBA" id="ARBA00022452"/>
    </source>
</evidence>
<organism evidence="8 9">
    <name type="scientific">Fuerstiella marisgermanici</name>
    <dbReference type="NCBI Taxonomy" id="1891926"/>
    <lineage>
        <taxon>Bacteria</taxon>
        <taxon>Pseudomonadati</taxon>
        <taxon>Planctomycetota</taxon>
        <taxon>Planctomycetia</taxon>
        <taxon>Planctomycetales</taxon>
        <taxon>Planctomycetaceae</taxon>
        <taxon>Fuerstiella</taxon>
    </lineage>
</organism>
<dbReference type="Gene3D" id="1.20.1600.10">
    <property type="entry name" value="Outer membrane efflux proteins (OEP)"/>
    <property type="match status" value="1"/>
</dbReference>
<keyword evidence="9" id="KW-1185">Reference proteome</keyword>
<feature type="compositionally biased region" description="Low complexity" evidence="7">
    <location>
        <begin position="722"/>
        <end position="734"/>
    </location>
</feature>
<accession>A0A1P8WHH8</accession>
<dbReference type="InterPro" id="IPR051906">
    <property type="entry name" value="TolC-like"/>
</dbReference>
<evidence type="ECO:0000313" key="9">
    <source>
        <dbReference type="Proteomes" id="UP000187735"/>
    </source>
</evidence>